<proteinExistence type="predicted"/>
<dbReference type="AlphaFoldDB" id="A0A5D2KEV9"/>
<accession>A0A5D2KEV9</accession>
<gene>
    <name evidence="1" type="ORF">ES332_D06G047200v1</name>
</gene>
<sequence>MELVEDLLGIIQGACHSTAHARARARAALKYIVLGLSSHMDDILGKYKVLDYHFLTVYLYMCLFICGNCPSYVGKEQTHHHWHNTSLRENN</sequence>
<organism evidence="1 2">
    <name type="scientific">Gossypium tomentosum</name>
    <name type="common">Hawaiian cotton</name>
    <name type="synonym">Gossypium sandvicense</name>
    <dbReference type="NCBI Taxonomy" id="34277"/>
    <lineage>
        <taxon>Eukaryota</taxon>
        <taxon>Viridiplantae</taxon>
        <taxon>Streptophyta</taxon>
        <taxon>Embryophyta</taxon>
        <taxon>Tracheophyta</taxon>
        <taxon>Spermatophyta</taxon>
        <taxon>Magnoliopsida</taxon>
        <taxon>eudicotyledons</taxon>
        <taxon>Gunneridae</taxon>
        <taxon>Pentapetalae</taxon>
        <taxon>rosids</taxon>
        <taxon>malvids</taxon>
        <taxon>Malvales</taxon>
        <taxon>Malvaceae</taxon>
        <taxon>Malvoideae</taxon>
        <taxon>Gossypium</taxon>
    </lineage>
</organism>
<evidence type="ECO:0000313" key="2">
    <source>
        <dbReference type="Proteomes" id="UP000322667"/>
    </source>
</evidence>
<evidence type="ECO:0000313" key="1">
    <source>
        <dbReference type="EMBL" id="TYH65310.1"/>
    </source>
</evidence>
<keyword evidence="2" id="KW-1185">Reference proteome</keyword>
<protein>
    <submittedName>
        <fullName evidence="1">Uncharacterized protein</fullName>
    </submittedName>
</protein>
<dbReference type="PANTHER" id="PTHR35833:SF1">
    <property type="entry name" value="GALACTOSE-BINDING DOMAIN-CONTAINING PROTEIN"/>
    <property type="match status" value="1"/>
</dbReference>
<dbReference type="EMBL" id="CM017628">
    <property type="protein sequence ID" value="TYH65310.1"/>
    <property type="molecule type" value="Genomic_DNA"/>
</dbReference>
<dbReference type="PANTHER" id="PTHR35833">
    <property type="entry name" value="GALACTOSE-BINDING DOMAIN-LIKE, ARMADILLO-TYPE FOLD PROTEIN-RELATED"/>
    <property type="match status" value="1"/>
</dbReference>
<name>A0A5D2KEV9_GOSTO</name>
<reference evidence="1 2" key="1">
    <citation type="submission" date="2019-07" db="EMBL/GenBank/DDBJ databases">
        <title>WGS assembly of Gossypium tomentosum.</title>
        <authorList>
            <person name="Chen Z.J."/>
            <person name="Sreedasyam A."/>
            <person name="Ando A."/>
            <person name="Song Q."/>
            <person name="De L."/>
            <person name="Hulse-Kemp A."/>
            <person name="Ding M."/>
            <person name="Ye W."/>
            <person name="Kirkbride R."/>
            <person name="Jenkins J."/>
            <person name="Plott C."/>
            <person name="Lovell J."/>
            <person name="Lin Y.-M."/>
            <person name="Vaughn R."/>
            <person name="Liu B."/>
            <person name="Li W."/>
            <person name="Simpson S."/>
            <person name="Scheffler B."/>
            <person name="Saski C."/>
            <person name="Grover C."/>
            <person name="Hu G."/>
            <person name="Conover J."/>
            <person name="Carlson J."/>
            <person name="Shu S."/>
            <person name="Boston L."/>
            <person name="Williams M."/>
            <person name="Peterson D."/>
            <person name="Mcgee K."/>
            <person name="Jones D."/>
            <person name="Wendel J."/>
            <person name="Stelly D."/>
            <person name="Grimwood J."/>
            <person name="Schmutz J."/>
        </authorList>
    </citation>
    <scope>NUCLEOTIDE SEQUENCE [LARGE SCALE GENOMIC DNA]</scope>
    <source>
        <strain evidence="1">7179.01</strain>
    </source>
</reference>
<dbReference type="Proteomes" id="UP000322667">
    <property type="component" value="Chromosome D06"/>
</dbReference>